<comment type="cofactor">
    <cofactor evidence="2">
        <name>FAD</name>
        <dbReference type="ChEBI" id="CHEBI:57692"/>
    </cofactor>
</comment>
<dbReference type="InterPro" id="IPR005101">
    <property type="entry name" value="Cryptochr/Photolyase_FAD-bd"/>
</dbReference>
<comment type="similarity">
    <text evidence="5">Belongs to the DNA photolyase family.</text>
</comment>
<keyword evidence="5" id="KW-0157">Chromophore</keyword>
<dbReference type="GO" id="GO:0003904">
    <property type="term" value="F:deoxyribodipyrimidine photo-lyase activity"/>
    <property type="evidence" value="ECO:0007669"/>
    <property type="project" value="UniProtKB-EC"/>
</dbReference>
<dbReference type="InterPro" id="IPR006050">
    <property type="entry name" value="DNA_photolyase_N"/>
</dbReference>
<sequence>MVTVLWFKRDLRLGDHPALAFALEQGAPVVPLYIVEPDLWRLPDASARHYGFLCESLGSLRDDLRAKGADLVLRAGAAVEVLGRLREEVRFDHLVSHEETGNQWTYQRDKAVAAWCRGQGVPWRELSQCGVVRRLRDRDGWAAARNRFVFATPLPAPARIPTMTVRSHPIPALDLPDPAPLRQRGGRERAQQLLDSFLTDRGQSYRRAMSSPLDGAEACSRLSPHLAFGTLSVREAVAATAARQRQVRGTRTGWGGSLTSFQSRLAWRDHFIQKLEDEPEIERRNMHRAYDGLRGSDDARLQAWCRGETGLPFVDACMRSLNATGWLNFRMRAMLMSVAAYHLWLDWRGPGEHLARMFTDYEPGIHWSQVQMQSNTTGINTPRIYNPVKQGQDQDPTGVFTRRWLPELARVPDAHLQAPWRWQGAGQVLGHLYPRPIVDPSEAARHARDAIWAVRRAPGFACEAQGVVKKHASRKDSSGHFVNDRAPRRKARSLQLRFDL</sequence>
<dbReference type="InterPro" id="IPR002081">
    <property type="entry name" value="Cryptochrome/DNA_photolyase_1"/>
</dbReference>
<proteinExistence type="inferred from homology"/>
<reference evidence="7 8" key="1">
    <citation type="submission" date="2024-01" db="EMBL/GenBank/DDBJ databases">
        <title>Mesobacterium rodlantinim sp. nov., isolated from shallow sea hydrothermal systems off Kueishantao Island.</title>
        <authorList>
            <person name="Su Z."/>
            <person name="Tang K."/>
        </authorList>
    </citation>
    <scope>NUCLEOTIDE SEQUENCE [LARGE SCALE GENOMIC DNA]</scope>
    <source>
        <strain evidence="7 8">TK19101</strain>
    </source>
</reference>
<dbReference type="Pfam" id="PF03441">
    <property type="entry name" value="FAD_binding_7"/>
    <property type="match status" value="1"/>
</dbReference>
<dbReference type="Proteomes" id="UP001348149">
    <property type="component" value="Unassembled WGS sequence"/>
</dbReference>
<dbReference type="InterPro" id="IPR014729">
    <property type="entry name" value="Rossmann-like_a/b/a_fold"/>
</dbReference>
<evidence type="ECO:0000313" key="8">
    <source>
        <dbReference type="Proteomes" id="UP001348149"/>
    </source>
</evidence>
<dbReference type="PROSITE" id="PS51645">
    <property type="entry name" value="PHR_CRY_ALPHA_BETA"/>
    <property type="match status" value="1"/>
</dbReference>
<dbReference type="InterPro" id="IPR036155">
    <property type="entry name" value="Crypto/Photolyase_N_sf"/>
</dbReference>
<dbReference type="EMBL" id="JAYLLH010000014">
    <property type="protein sequence ID" value="MEC3861910.1"/>
    <property type="molecule type" value="Genomic_DNA"/>
</dbReference>
<dbReference type="InterPro" id="IPR036134">
    <property type="entry name" value="Crypto/Photolyase_FAD-like_sf"/>
</dbReference>
<evidence type="ECO:0000256" key="1">
    <source>
        <dbReference type="ARBA" id="ARBA00001932"/>
    </source>
</evidence>
<dbReference type="PRINTS" id="PR00147">
    <property type="entry name" value="DNAPHOTLYASE"/>
</dbReference>
<dbReference type="Gene3D" id="1.25.40.80">
    <property type="match status" value="1"/>
</dbReference>
<evidence type="ECO:0000256" key="4">
    <source>
        <dbReference type="ARBA" id="ARBA00022827"/>
    </source>
</evidence>
<dbReference type="PANTHER" id="PTHR11455:SF9">
    <property type="entry name" value="CRYPTOCHROME CIRCADIAN CLOCK 5 ISOFORM X1"/>
    <property type="match status" value="1"/>
</dbReference>
<dbReference type="Gene3D" id="1.10.579.10">
    <property type="entry name" value="DNA Cyclobutane Dipyrimidine Photolyase, subunit A, domain 3"/>
    <property type="match status" value="1"/>
</dbReference>
<name>A0ABU6HJ94_9RHOB</name>
<comment type="caution">
    <text evidence="7">The sequence shown here is derived from an EMBL/GenBank/DDBJ whole genome shotgun (WGS) entry which is preliminary data.</text>
</comment>
<dbReference type="Pfam" id="PF00875">
    <property type="entry name" value="DNA_photolyase"/>
    <property type="match status" value="1"/>
</dbReference>
<evidence type="ECO:0000256" key="5">
    <source>
        <dbReference type="RuleBase" id="RU004182"/>
    </source>
</evidence>
<evidence type="ECO:0000256" key="2">
    <source>
        <dbReference type="ARBA" id="ARBA00001974"/>
    </source>
</evidence>
<keyword evidence="4 5" id="KW-0274">FAD</keyword>
<keyword evidence="7" id="KW-0456">Lyase</keyword>
<dbReference type="EC" id="4.1.99.3" evidence="7"/>
<dbReference type="PANTHER" id="PTHR11455">
    <property type="entry name" value="CRYPTOCHROME"/>
    <property type="match status" value="1"/>
</dbReference>
<organism evidence="7 8">
    <name type="scientific">Mesobacterium hydrothermale</name>
    <dbReference type="NCBI Taxonomy" id="3111907"/>
    <lineage>
        <taxon>Bacteria</taxon>
        <taxon>Pseudomonadati</taxon>
        <taxon>Pseudomonadota</taxon>
        <taxon>Alphaproteobacteria</taxon>
        <taxon>Rhodobacterales</taxon>
        <taxon>Roseobacteraceae</taxon>
        <taxon>Mesobacterium</taxon>
    </lineage>
</organism>
<keyword evidence="8" id="KW-1185">Reference proteome</keyword>
<comment type="cofactor">
    <cofactor evidence="1">
        <name>(6R)-5,10-methylene-5,6,7,8-tetrahydrofolate</name>
        <dbReference type="ChEBI" id="CHEBI:15636"/>
    </cofactor>
</comment>
<gene>
    <name evidence="7" type="ORF">VK792_11505</name>
</gene>
<evidence type="ECO:0000259" key="6">
    <source>
        <dbReference type="PROSITE" id="PS51645"/>
    </source>
</evidence>
<keyword evidence="3 5" id="KW-0285">Flavoprotein</keyword>
<evidence type="ECO:0000313" key="7">
    <source>
        <dbReference type="EMBL" id="MEC3861910.1"/>
    </source>
</evidence>
<dbReference type="SUPFAM" id="SSF48173">
    <property type="entry name" value="Cryptochrome/photolyase FAD-binding domain"/>
    <property type="match status" value="1"/>
</dbReference>
<dbReference type="SUPFAM" id="SSF52425">
    <property type="entry name" value="Cryptochrome/photolyase, N-terminal domain"/>
    <property type="match status" value="1"/>
</dbReference>
<feature type="domain" description="Photolyase/cryptochrome alpha/beta" evidence="6">
    <location>
        <begin position="1"/>
        <end position="131"/>
    </location>
</feature>
<dbReference type="Gene3D" id="3.40.50.620">
    <property type="entry name" value="HUPs"/>
    <property type="match status" value="1"/>
</dbReference>
<evidence type="ECO:0000256" key="3">
    <source>
        <dbReference type="ARBA" id="ARBA00022630"/>
    </source>
</evidence>
<protein>
    <submittedName>
        <fullName evidence="7">Deoxyribodipyrimidine photo-lyase</fullName>
        <ecNumber evidence="7">4.1.99.3</ecNumber>
    </submittedName>
</protein>
<accession>A0ABU6HJ94</accession>
<dbReference type="RefSeq" id="WP_326297635.1">
    <property type="nucleotide sequence ID" value="NZ_JAYLLH010000014.1"/>
</dbReference>